<gene>
    <name evidence="1" type="ORF">COCCADRAFT_22657</name>
</gene>
<accession>W6Z2K9</accession>
<dbReference type="HOGENOM" id="CLU_1677549_0_0_1"/>
<dbReference type="AlphaFoldDB" id="W6Z2K9"/>
<keyword evidence="2" id="KW-1185">Reference proteome</keyword>
<proteinExistence type="predicted"/>
<dbReference type="OrthoDB" id="10430208at2759"/>
<organism evidence="1 2">
    <name type="scientific">Cochliobolus carbonum (strain 26-R-13)</name>
    <name type="common">Maize leaf spot fungus</name>
    <name type="synonym">Bipolaris zeicola</name>
    <dbReference type="NCBI Taxonomy" id="930089"/>
    <lineage>
        <taxon>Eukaryota</taxon>
        <taxon>Fungi</taxon>
        <taxon>Dikarya</taxon>
        <taxon>Ascomycota</taxon>
        <taxon>Pezizomycotina</taxon>
        <taxon>Dothideomycetes</taxon>
        <taxon>Pleosporomycetidae</taxon>
        <taxon>Pleosporales</taxon>
        <taxon>Pleosporineae</taxon>
        <taxon>Pleosporaceae</taxon>
        <taxon>Bipolaris</taxon>
    </lineage>
</organism>
<evidence type="ECO:0000313" key="2">
    <source>
        <dbReference type="Proteomes" id="UP000053841"/>
    </source>
</evidence>
<dbReference type="RefSeq" id="XP_007707818.1">
    <property type="nucleotide sequence ID" value="XM_007709628.1"/>
</dbReference>
<sequence>MADEQGGMRGVKRLMVEAGGGAIIGQMRCGSSKEPAVRSGRDATGLGNACTACCGVLLSMPPYDGGGGGGGRGSFGDGARLVTTVVMSWPPVGWASVAEGLGGFGRGEASGSCQVCHGPQIAYAPGTRCISLARPPSRACNGREPPVARTEARCSVA</sequence>
<name>W6Z2K9_COCC2</name>
<dbReference type="Proteomes" id="UP000053841">
    <property type="component" value="Unassembled WGS sequence"/>
</dbReference>
<evidence type="ECO:0000313" key="1">
    <source>
        <dbReference type="EMBL" id="EUC37911.1"/>
    </source>
</evidence>
<dbReference type="EMBL" id="KI964547">
    <property type="protein sequence ID" value="EUC37911.1"/>
    <property type="molecule type" value="Genomic_DNA"/>
</dbReference>
<reference evidence="1 2" key="1">
    <citation type="journal article" date="2013" name="PLoS Genet.">
        <title>Comparative genome structure, secondary metabolite, and effector coding capacity across Cochliobolus pathogens.</title>
        <authorList>
            <person name="Condon B.J."/>
            <person name="Leng Y."/>
            <person name="Wu D."/>
            <person name="Bushley K.E."/>
            <person name="Ohm R.A."/>
            <person name="Otillar R."/>
            <person name="Martin J."/>
            <person name="Schackwitz W."/>
            <person name="Grimwood J."/>
            <person name="MohdZainudin N."/>
            <person name="Xue C."/>
            <person name="Wang R."/>
            <person name="Manning V.A."/>
            <person name="Dhillon B."/>
            <person name="Tu Z.J."/>
            <person name="Steffenson B.J."/>
            <person name="Salamov A."/>
            <person name="Sun H."/>
            <person name="Lowry S."/>
            <person name="LaButti K."/>
            <person name="Han J."/>
            <person name="Copeland A."/>
            <person name="Lindquist E."/>
            <person name="Barry K."/>
            <person name="Schmutz J."/>
            <person name="Baker S.E."/>
            <person name="Ciuffetti L.M."/>
            <person name="Grigoriev I.V."/>
            <person name="Zhong S."/>
            <person name="Turgeon B.G."/>
        </authorList>
    </citation>
    <scope>NUCLEOTIDE SEQUENCE [LARGE SCALE GENOMIC DNA]</scope>
    <source>
        <strain evidence="1 2">26-R-13</strain>
    </source>
</reference>
<dbReference type="GeneID" id="19145248"/>
<dbReference type="KEGG" id="bze:COCCADRAFT_22657"/>
<protein>
    <submittedName>
        <fullName evidence="1">Uncharacterized protein</fullName>
    </submittedName>
</protein>